<dbReference type="AlphaFoldDB" id="A0A836MSI4"/>
<proteinExistence type="predicted"/>
<sequence length="41" mass="4790">MLFVICYLVKINIDNVGLLSIIGAVIGFDCVDDYKFYYFYQ</sequence>
<protein>
    <submittedName>
        <fullName evidence="1">Uncharacterized protein</fullName>
    </submittedName>
</protein>
<gene>
    <name evidence="1" type="ORF">SALWKB29_0506</name>
</gene>
<accession>A0A836MSI4</accession>
<keyword evidence="2" id="KW-1185">Reference proteome</keyword>
<reference evidence="1 2" key="1">
    <citation type="submission" date="2014-03" db="EMBL/GenBank/DDBJ databases">
        <title>The genomes of two eusocial bee gut symbionts.</title>
        <authorList>
            <person name="Kwong W.K."/>
            <person name="Engel P."/>
            <person name="Koch H."/>
            <person name="Moran N.A."/>
        </authorList>
    </citation>
    <scope>NUCLEOTIDE SEQUENCE [LARGE SCALE GENOMIC DNA]</scope>
    <source>
        <strain evidence="2">wkB29</strain>
    </source>
</reference>
<comment type="caution">
    <text evidence="1">The sequence shown here is derived from an EMBL/GenBank/DDBJ whole genome shotgun (WGS) entry which is preliminary data.</text>
</comment>
<evidence type="ECO:0000313" key="1">
    <source>
        <dbReference type="EMBL" id="KDN15402.1"/>
    </source>
</evidence>
<dbReference type="EMBL" id="JFZV01000002">
    <property type="protein sequence ID" value="KDN15402.1"/>
    <property type="molecule type" value="Genomic_DNA"/>
</dbReference>
<evidence type="ECO:0000313" key="2">
    <source>
        <dbReference type="Proteomes" id="UP000027170"/>
    </source>
</evidence>
<dbReference type="Proteomes" id="UP000027170">
    <property type="component" value="Unassembled WGS sequence"/>
</dbReference>
<organism evidence="1 2">
    <name type="scientific">Snodgrassella communis</name>
    <dbReference type="NCBI Taxonomy" id="2946699"/>
    <lineage>
        <taxon>Bacteria</taxon>
        <taxon>Pseudomonadati</taxon>
        <taxon>Pseudomonadota</taxon>
        <taxon>Betaproteobacteria</taxon>
        <taxon>Neisseriales</taxon>
        <taxon>Neisseriaceae</taxon>
        <taxon>Snodgrassella</taxon>
    </lineage>
</organism>
<name>A0A836MSI4_9NEIS</name>